<dbReference type="AlphaFoldDB" id="A0A1D1Z8F6"/>
<keyword evidence="9" id="KW-0378">Hydrolase</keyword>
<keyword evidence="12" id="KW-0511">Multifunctional enzyme</keyword>
<evidence type="ECO:0000256" key="10">
    <source>
        <dbReference type="ARBA" id="ARBA00022840"/>
    </source>
</evidence>
<dbReference type="HAMAP" id="MF_01019">
    <property type="entry name" value="HisIE"/>
    <property type="match status" value="1"/>
</dbReference>
<evidence type="ECO:0000256" key="2">
    <source>
        <dbReference type="ARBA" id="ARBA00001460"/>
    </source>
</evidence>
<dbReference type="GO" id="GO:0000105">
    <property type="term" value="P:L-histidine biosynthetic process"/>
    <property type="evidence" value="ECO:0007669"/>
    <property type="project" value="UniProtKB-UniPathway"/>
</dbReference>
<dbReference type="PANTHER" id="PTHR42945">
    <property type="entry name" value="HISTIDINE BIOSYNTHESIS BIFUNCTIONAL PROTEIN"/>
    <property type="match status" value="1"/>
</dbReference>
<dbReference type="NCBIfam" id="TIGR03188">
    <property type="entry name" value="histidine_hisI"/>
    <property type="match status" value="1"/>
</dbReference>
<dbReference type="Pfam" id="PF01503">
    <property type="entry name" value="PRA-PH"/>
    <property type="match status" value="1"/>
</dbReference>
<comment type="pathway">
    <text evidence="3">Amino-acid biosynthesis; L-histidine biosynthesis; L-histidine from 5-phospho-alpha-D-ribose 1-diphosphate: step 3/9.</text>
</comment>
<organism evidence="14">
    <name type="scientific">Anthurium amnicola</name>
    <dbReference type="NCBI Taxonomy" id="1678845"/>
    <lineage>
        <taxon>Eukaryota</taxon>
        <taxon>Viridiplantae</taxon>
        <taxon>Streptophyta</taxon>
        <taxon>Embryophyta</taxon>
        <taxon>Tracheophyta</taxon>
        <taxon>Spermatophyta</taxon>
        <taxon>Magnoliopsida</taxon>
        <taxon>Liliopsida</taxon>
        <taxon>Araceae</taxon>
        <taxon>Pothoideae</taxon>
        <taxon>Potheae</taxon>
        <taxon>Anthurium</taxon>
    </lineage>
</organism>
<dbReference type="InterPro" id="IPR038019">
    <property type="entry name" value="PRib_AMP_CycHydrolase_sf"/>
</dbReference>
<evidence type="ECO:0000256" key="5">
    <source>
        <dbReference type="ARBA" id="ARBA00007731"/>
    </source>
</evidence>
<dbReference type="Gene3D" id="3.10.20.810">
    <property type="entry name" value="Phosphoribosyl-AMP cyclohydrolase"/>
    <property type="match status" value="1"/>
</dbReference>
<sequence>MGAAARASFSPAFPCLSSPKPSVGHVDVRTLWPSRGGGRWWVDQWRRRKVGCSTTASASGEHSQSVLRLDEKVDALLDSVKWDEKGLAVAIAQNLDTGAILMQGFANRDSLLSTITSRKATFYSRSRSSLWTKGETSMNFINVHDIFLDCDHDSIIYLGKPDGPTCHTGSETCYFSSVADVLKHPEADENRLALTTLYTLEDTIHRRKNEIGNANNGKPSWTNRLLLDNELLCSKVREEAEELVQTLMDNEDKSRTVSEMADLLYHAMVLLAVKDVKMEQVFEVLRNRFSQSGIEEKNSRRKSGKPC</sequence>
<dbReference type="CDD" id="cd11534">
    <property type="entry name" value="NTP-PPase_HisIE_like"/>
    <property type="match status" value="1"/>
</dbReference>
<evidence type="ECO:0000256" key="8">
    <source>
        <dbReference type="ARBA" id="ARBA00022741"/>
    </source>
</evidence>
<evidence type="ECO:0000256" key="3">
    <source>
        <dbReference type="ARBA" id="ARBA00005169"/>
    </source>
</evidence>
<evidence type="ECO:0000256" key="11">
    <source>
        <dbReference type="ARBA" id="ARBA00023102"/>
    </source>
</evidence>
<comment type="similarity">
    <text evidence="6">In the N-terminal section; belongs to the PRA-CH family.</text>
</comment>
<dbReference type="GO" id="GO:0004635">
    <property type="term" value="F:phosphoribosyl-AMP cyclohydrolase activity"/>
    <property type="evidence" value="ECO:0007669"/>
    <property type="project" value="UniProtKB-EC"/>
</dbReference>
<dbReference type="UniPathway" id="UPA00031">
    <property type="reaction ID" value="UER00007"/>
</dbReference>
<dbReference type="SUPFAM" id="SSF101386">
    <property type="entry name" value="all-alpha NTP pyrophosphatases"/>
    <property type="match status" value="1"/>
</dbReference>
<proteinExistence type="inferred from homology"/>
<comment type="catalytic activity">
    <reaction evidence="1">
        <text>1-(5-phospho-beta-D-ribosyl)-5'-AMP + H2O = 1-(5-phospho-beta-D-ribosyl)-5-[(5-phospho-beta-D-ribosylamino)methylideneamino]imidazole-4-carboxamide</text>
        <dbReference type="Rhea" id="RHEA:20049"/>
        <dbReference type="ChEBI" id="CHEBI:15377"/>
        <dbReference type="ChEBI" id="CHEBI:58435"/>
        <dbReference type="ChEBI" id="CHEBI:59457"/>
        <dbReference type="EC" id="3.5.4.19"/>
    </reaction>
</comment>
<dbReference type="InterPro" id="IPR023019">
    <property type="entry name" value="His_synth_HisIE"/>
</dbReference>
<evidence type="ECO:0000256" key="12">
    <source>
        <dbReference type="ARBA" id="ARBA00023268"/>
    </source>
</evidence>
<dbReference type="InterPro" id="IPR008179">
    <property type="entry name" value="HisE"/>
</dbReference>
<keyword evidence="10" id="KW-0067">ATP-binding</keyword>
<dbReference type="SUPFAM" id="SSF141734">
    <property type="entry name" value="HisI-like"/>
    <property type="match status" value="1"/>
</dbReference>
<dbReference type="Gene3D" id="1.10.287.1080">
    <property type="entry name" value="MazG-like"/>
    <property type="match status" value="1"/>
</dbReference>
<gene>
    <name evidence="14" type="primary">At1g31860_1</name>
    <name evidence="14" type="ORF">g.36880</name>
</gene>
<evidence type="ECO:0000259" key="13">
    <source>
        <dbReference type="Pfam" id="PF01502"/>
    </source>
</evidence>
<keyword evidence="7" id="KW-0028">Amino-acid biosynthesis</keyword>
<comment type="catalytic activity">
    <reaction evidence="2">
        <text>1-(5-phospho-beta-D-ribosyl)-ATP + H2O = 1-(5-phospho-beta-D-ribosyl)-5'-AMP + diphosphate + H(+)</text>
        <dbReference type="Rhea" id="RHEA:22828"/>
        <dbReference type="ChEBI" id="CHEBI:15377"/>
        <dbReference type="ChEBI" id="CHEBI:15378"/>
        <dbReference type="ChEBI" id="CHEBI:33019"/>
        <dbReference type="ChEBI" id="CHEBI:59457"/>
        <dbReference type="ChEBI" id="CHEBI:73183"/>
        <dbReference type="EC" id="3.6.1.31"/>
    </reaction>
</comment>
<evidence type="ECO:0000256" key="6">
    <source>
        <dbReference type="ARBA" id="ARBA00008299"/>
    </source>
</evidence>
<dbReference type="Pfam" id="PF01502">
    <property type="entry name" value="PRA-CH"/>
    <property type="match status" value="1"/>
</dbReference>
<dbReference type="GO" id="GO:0005524">
    <property type="term" value="F:ATP binding"/>
    <property type="evidence" value="ECO:0007669"/>
    <property type="project" value="UniProtKB-KW"/>
</dbReference>
<comment type="pathway">
    <text evidence="4">Amino-acid biosynthesis; L-histidine biosynthesis; L-histidine from 5-phospho-alpha-D-ribose 1-diphosphate: step 2/9.</text>
</comment>
<evidence type="ECO:0000256" key="7">
    <source>
        <dbReference type="ARBA" id="ARBA00022605"/>
    </source>
</evidence>
<evidence type="ECO:0000313" key="14">
    <source>
        <dbReference type="EMBL" id="JAT63170.1"/>
    </source>
</evidence>
<name>A0A1D1Z8F6_9ARAE</name>
<keyword evidence="8" id="KW-0547">Nucleotide-binding</keyword>
<keyword evidence="11" id="KW-0368">Histidine biosynthesis</keyword>
<dbReference type="InterPro" id="IPR002496">
    <property type="entry name" value="PRib_AMP_CycHydrolase_dom"/>
</dbReference>
<dbReference type="FunFam" id="3.10.20.810:FF:000001">
    <property type="entry name" value="Histidine biosynthesis bifunctional protein HisIE"/>
    <property type="match status" value="1"/>
</dbReference>
<feature type="domain" description="Phosphoribosyl-AMP cyclohydrolase" evidence="13">
    <location>
        <begin position="102"/>
        <end position="175"/>
    </location>
</feature>
<reference evidence="14" key="1">
    <citation type="submission" date="2015-07" db="EMBL/GenBank/DDBJ databases">
        <title>Transcriptome Assembly of Anthurium amnicola.</title>
        <authorList>
            <person name="Suzuki J."/>
        </authorList>
    </citation>
    <scope>NUCLEOTIDE SEQUENCE</scope>
</reference>
<dbReference type="GO" id="GO:0004636">
    <property type="term" value="F:phosphoribosyl-ATP diphosphatase activity"/>
    <property type="evidence" value="ECO:0007669"/>
    <property type="project" value="UniProtKB-EC"/>
</dbReference>
<protein>
    <submittedName>
        <fullName evidence="14">Histidine biosynthesis bifunctional protein hisIE, chloroplastic</fullName>
    </submittedName>
</protein>
<evidence type="ECO:0000256" key="4">
    <source>
        <dbReference type="ARBA" id="ARBA00005204"/>
    </source>
</evidence>
<dbReference type="PANTHER" id="PTHR42945:SF1">
    <property type="entry name" value="HISTIDINE BIOSYNTHESIS BIFUNCTIONAL PROTEIN HIS7"/>
    <property type="match status" value="1"/>
</dbReference>
<comment type="similarity">
    <text evidence="5">In the C-terminal section; belongs to the PRA-PH family.</text>
</comment>
<dbReference type="EMBL" id="GDJX01004766">
    <property type="protein sequence ID" value="JAT63170.1"/>
    <property type="molecule type" value="Transcribed_RNA"/>
</dbReference>
<accession>A0A1D1Z8F6</accession>
<evidence type="ECO:0000256" key="9">
    <source>
        <dbReference type="ARBA" id="ARBA00022801"/>
    </source>
</evidence>
<evidence type="ECO:0000256" key="1">
    <source>
        <dbReference type="ARBA" id="ARBA00000024"/>
    </source>
</evidence>
<dbReference type="InterPro" id="IPR021130">
    <property type="entry name" value="PRib-ATP_PPHydrolase-like"/>
</dbReference>